<evidence type="ECO:0000313" key="2">
    <source>
        <dbReference type="EMBL" id="GFY09635.1"/>
    </source>
</evidence>
<evidence type="ECO:0000313" key="3">
    <source>
        <dbReference type="Proteomes" id="UP000887159"/>
    </source>
</evidence>
<dbReference type="Proteomes" id="UP000887159">
    <property type="component" value="Unassembled WGS sequence"/>
</dbReference>
<reference evidence="2" key="1">
    <citation type="submission" date="2020-08" db="EMBL/GenBank/DDBJ databases">
        <title>Multicomponent nature underlies the extraordinary mechanical properties of spider dragline silk.</title>
        <authorList>
            <person name="Kono N."/>
            <person name="Nakamura H."/>
            <person name="Mori M."/>
            <person name="Yoshida Y."/>
            <person name="Ohtoshi R."/>
            <person name="Malay A.D."/>
            <person name="Moran D.A.P."/>
            <person name="Tomita M."/>
            <person name="Numata K."/>
            <person name="Arakawa K."/>
        </authorList>
    </citation>
    <scope>NUCLEOTIDE SEQUENCE</scope>
</reference>
<sequence length="115" mass="12995">MGWIEMGCHGLIMLGVTSGSTTVGSISIHRFCTQKTCSRPTTNYNTFRRSFCRKKYRSSLQTIFTMQVSMQDDQLWVSPSTDGREDPLIVGKRTLFQDQTAMGFCTLKQTSPDSH</sequence>
<gene>
    <name evidence="2" type="ORF">TNCV_381301</name>
</gene>
<organism evidence="2 3">
    <name type="scientific">Trichonephila clavipes</name>
    <name type="common">Golden silk orbweaver</name>
    <name type="synonym">Nephila clavipes</name>
    <dbReference type="NCBI Taxonomy" id="2585209"/>
    <lineage>
        <taxon>Eukaryota</taxon>
        <taxon>Metazoa</taxon>
        <taxon>Ecdysozoa</taxon>
        <taxon>Arthropoda</taxon>
        <taxon>Chelicerata</taxon>
        <taxon>Arachnida</taxon>
        <taxon>Araneae</taxon>
        <taxon>Araneomorphae</taxon>
        <taxon>Entelegynae</taxon>
        <taxon>Araneoidea</taxon>
        <taxon>Nephilidae</taxon>
        <taxon>Trichonephila</taxon>
    </lineage>
</organism>
<accession>A0A8X6VKQ3</accession>
<evidence type="ECO:0000256" key="1">
    <source>
        <dbReference type="SAM" id="SignalP"/>
    </source>
</evidence>
<dbReference type="AlphaFoldDB" id="A0A8X6VKQ3"/>
<keyword evidence="3" id="KW-1185">Reference proteome</keyword>
<keyword evidence="1" id="KW-0732">Signal</keyword>
<protein>
    <submittedName>
        <fullName evidence="2">Uncharacterized protein</fullName>
    </submittedName>
</protein>
<feature type="signal peptide" evidence="1">
    <location>
        <begin position="1"/>
        <end position="19"/>
    </location>
</feature>
<comment type="caution">
    <text evidence="2">The sequence shown here is derived from an EMBL/GenBank/DDBJ whole genome shotgun (WGS) entry which is preliminary data.</text>
</comment>
<dbReference type="EMBL" id="BMAU01021291">
    <property type="protein sequence ID" value="GFY09635.1"/>
    <property type="molecule type" value="Genomic_DNA"/>
</dbReference>
<name>A0A8X6VKQ3_TRICX</name>
<proteinExistence type="predicted"/>
<feature type="chain" id="PRO_5036445245" evidence="1">
    <location>
        <begin position="20"/>
        <end position="115"/>
    </location>
</feature>